<feature type="domain" description="Putative restriction endonuclease" evidence="1">
    <location>
        <begin position="19"/>
        <end position="138"/>
    </location>
</feature>
<protein>
    <submittedName>
        <fullName evidence="2">Uma2 family endonuclease</fullName>
    </submittedName>
</protein>
<dbReference type="Pfam" id="PF05685">
    <property type="entry name" value="Uma2"/>
    <property type="match status" value="1"/>
</dbReference>
<gene>
    <name evidence="2" type="ORF">ENW50_00420</name>
</gene>
<dbReference type="AlphaFoldDB" id="A0A7V4XQR7"/>
<dbReference type="SUPFAM" id="SSF52980">
    <property type="entry name" value="Restriction endonuclease-like"/>
    <property type="match status" value="1"/>
</dbReference>
<keyword evidence="2" id="KW-0255">Endonuclease</keyword>
<comment type="caution">
    <text evidence="2">The sequence shown here is derived from an EMBL/GenBank/DDBJ whole genome shotgun (WGS) entry which is preliminary data.</text>
</comment>
<dbReference type="InterPro" id="IPR012296">
    <property type="entry name" value="Nuclease_put_TT1808"/>
</dbReference>
<evidence type="ECO:0000313" key="2">
    <source>
        <dbReference type="EMBL" id="HGY93145.1"/>
    </source>
</evidence>
<keyword evidence="2" id="KW-0540">Nuclease</keyword>
<accession>A0A7V4XQR7</accession>
<dbReference type="InterPro" id="IPR008538">
    <property type="entry name" value="Uma2"/>
</dbReference>
<keyword evidence="2" id="KW-0378">Hydrolase</keyword>
<evidence type="ECO:0000259" key="1">
    <source>
        <dbReference type="Pfam" id="PF05685"/>
    </source>
</evidence>
<name>A0A7V4XQR7_9BACT</name>
<dbReference type="CDD" id="cd06260">
    <property type="entry name" value="DUF820-like"/>
    <property type="match status" value="1"/>
</dbReference>
<organism evidence="2">
    <name type="scientific">Acidobacterium capsulatum</name>
    <dbReference type="NCBI Taxonomy" id="33075"/>
    <lineage>
        <taxon>Bacteria</taxon>
        <taxon>Pseudomonadati</taxon>
        <taxon>Acidobacteriota</taxon>
        <taxon>Terriglobia</taxon>
        <taxon>Terriglobales</taxon>
        <taxon>Acidobacteriaceae</taxon>
        <taxon>Acidobacterium</taxon>
    </lineage>
</organism>
<dbReference type="GO" id="GO:0004519">
    <property type="term" value="F:endonuclease activity"/>
    <property type="evidence" value="ECO:0007669"/>
    <property type="project" value="UniProtKB-KW"/>
</dbReference>
<reference evidence="2" key="1">
    <citation type="journal article" date="2020" name="mSystems">
        <title>Genome- and Community-Level Interaction Insights into Carbon Utilization and Element Cycling Functions of Hydrothermarchaeota in Hydrothermal Sediment.</title>
        <authorList>
            <person name="Zhou Z."/>
            <person name="Liu Y."/>
            <person name="Xu W."/>
            <person name="Pan J."/>
            <person name="Luo Z.H."/>
            <person name="Li M."/>
        </authorList>
    </citation>
    <scope>NUCLEOTIDE SEQUENCE [LARGE SCALE GENOMIC DNA]</scope>
    <source>
        <strain evidence="2">SpSt-855</strain>
    </source>
</reference>
<dbReference type="Gene3D" id="3.90.1570.10">
    <property type="entry name" value="tt1808, chain A"/>
    <property type="match status" value="1"/>
</dbReference>
<dbReference type="EMBL" id="DTKL01000006">
    <property type="protein sequence ID" value="HGY93145.1"/>
    <property type="molecule type" value="Genomic_DNA"/>
</dbReference>
<proteinExistence type="predicted"/>
<dbReference type="InterPro" id="IPR011335">
    <property type="entry name" value="Restrct_endonuc-II-like"/>
</dbReference>
<sequence length="175" mass="19891">MATAVSRVPVDVYLRSSFEPDAEYVDGVIEERAVGELDHAAWQAAIQNWFWMRREEWGIRVFAELRVQVTPTRYRVPDVVILENTGPLKEMEQIVRTPPLAVFEVLSPEDKLVRVLEKLADYEAMGVRGIFVINPRSGEKYQYLGGDLKQVDQAAISVGQTGRMFRMSEFEGLVG</sequence>